<reference evidence="1 2" key="1">
    <citation type="submission" date="2019-07" db="EMBL/GenBank/DDBJ databases">
        <authorList>
            <person name="Divens A.M."/>
            <person name="Garlena R.A."/>
            <person name="Russell D.A."/>
            <person name="Pope W.H."/>
            <person name="Jacobs-Sera D."/>
            <person name="Hatfull G.F."/>
        </authorList>
    </citation>
    <scope>NUCLEOTIDE SEQUENCE [LARGE SCALE GENOMIC DNA]</scope>
</reference>
<keyword evidence="2" id="KW-1185">Reference proteome</keyword>
<dbReference type="Proteomes" id="UP000326063">
    <property type="component" value="Segment"/>
</dbReference>
<dbReference type="EMBL" id="MN234219">
    <property type="protein sequence ID" value="QFG06056.1"/>
    <property type="molecule type" value="Genomic_DNA"/>
</dbReference>
<gene>
    <name evidence="1" type="primary">54</name>
    <name evidence="1" type="ORF">PBI_MERCURIO_54</name>
</gene>
<accession>A0A5J6T6N3</accession>
<dbReference type="GeneID" id="63926151"/>
<dbReference type="KEGG" id="vg:63926151"/>
<organism evidence="1 2">
    <name type="scientific">Mycobacterium phage Mercurio</name>
    <dbReference type="NCBI Taxonomy" id="2575612"/>
    <lineage>
        <taxon>Viruses</taxon>
        <taxon>Duplodnaviria</taxon>
        <taxon>Heunggongvirae</taxon>
        <taxon>Uroviricota</taxon>
        <taxon>Caudoviricetes</taxon>
        <taxon>Gclasvirinae</taxon>
        <taxon>Jolieduovirus</taxon>
        <taxon>Jolieduovirus mercurio</taxon>
    </lineage>
</organism>
<sequence>MARMRLIAFGCDGADGACTERIDASFGTWRDLAMIARRAGWTSRGALLHYCPSHAAALGKVKR</sequence>
<protein>
    <submittedName>
        <fullName evidence="1">Uncharacterized protein</fullName>
    </submittedName>
</protein>
<dbReference type="RefSeq" id="YP_010051660.1">
    <property type="nucleotide sequence ID" value="NC_054445.1"/>
</dbReference>
<evidence type="ECO:0000313" key="2">
    <source>
        <dbReference type="Proteomes" id="UP000326063"/>
    </source>
</evidence>
<evidence type="ECO:0000313" key="1">
    <source>
        <dbReference type="EMBL" id="QFG06056.1"/>
    </source>
</evidence>
<proteinExistence type="predicted"/>
<name>A0A5J6T6N3_9CAUD</name>